<dbReference type="InterPro" id="IPR004733">
    <property type="entry name" value="PurM_cligase"/>
</dbReference>
<keyword evidence="6" id="KW-0963">Cytoplasm</keyword>
<dbReference type="Pfam" id="PF02769">
    <property type="entry name" value="AIRS_C"/>
    <property type="match status" value="1"/>
</dbReference>
<evidence type="ECO:0000256" key="9">
    <source>
        <dbReference type="ARBA" id="ARBA00022755"/>
    </source>
</evidence>
<protein>
    <recommendedName>
        <fullName evidence="5">Phosphoribosylformylglycinamidine cyclo-ligase</fullName>
        <ecNumber evidence="4">6.3.3.1</ecNumber>
    </recommendedName>
    <alternativeName>
        <fullName evidence="12">AIR synthase</fullName>
    </alternativeName>
    <alternativeName>
        <fullName evidence="13">AIRS</fullName>
    </alternativeName>
    <alternativeName>
        <fullName evidence="11">Phosphoribosyl-aminoimidazole synthetase</fullName>
    </alternativeName>
</protein>
<dbReference type="NCBIfam" id="TIGR00878">
    <property type="entry name" value="purM"/>
    <property type="match status" value="1"/>
</dbReference>
<comment type="subcellular location">
    <subcellularLocation>
        <location evidence="1">Cytoplasm</location>
    </subcellularLocation>
</comment>
<dbReference type="InterPro" id="IPR036676">
    <property type="entry name" value="PurM-like_C_sf"/>
</dbReference>
<evidence type="ECO:0000256" key="13">
    <source>
        <dbReference type="ARBA" id="ARBA00033093"/>
    </source>
</evidence>
<keyword evidence="9" id="KW-0658">Purine biosynthesis</keyword>
<comment type="pathway">
    <text evidence="2">Purine metabolism; IMP biosynthesis via de novo pathway; 5-amino-1-(5-phospho-D-ribosyl)imidazole from N(2)-formyl-N(1)-(5-phospho-D-ribosyl)glycinamide: step 2/2.</text>
</comment>
<dbReference type="GO" id="GO:0006189">
    <property type="term" value="P:'de novo' IMP biosynthetic process"/>
    <property type="evidence" value="ECO:0007669"/>
    <property type="project" value="UniProtKB-UniPathway"/>
</dbReference>
<dbReference type="GO" id="GO:0046084">
    <property type="term" value="P:adenine biosynthetic process"/>
    <property type="evidence" value="ECO:0007669"/>
    <property type="project" value="TreeGrafter"/>
</dbReference>
<dbReference type="GO" id="GO:0004641">
    <property type="term" value="F:phosphoribosylformylglycinamidine cyclo-ligase activity"/>
    <property type="evidence" value="ECO:0007669"/>
    <property type="project" value="UniProtKB-EC"/>
</dbReference>
<dbReference type="HAMAP" id="MF_00741">
    <property type="entry name" value="AIRS"/>
    <property type="match status" value="1"/>
</dbReference>
<dbReference type="Gene3D" id="3.30.1330.10">
    <property type="entry name" value="PurM-like, N-terminal domain"/>
    <property type="match status" value="1"/>
</dbReference>
<gene>
    <name evidence="17" type="ORF">MNBD_UNCLBAC01-1144</name>
</gene>
<dbReference type="GO" id="GO:0005829">
    <property type="term" value="C:cytosol"/>
    <property type="evidence" value="ECO:0007669"/>
    <property type="project" value="TreeGrafter"/>
</dbReference>
<dbReference type="AlphaFoldDB" id="A0A3B1CZ47"/>
<reference evidence="17" key="1">
    <citation type="submission" date="2018-06" db="EMBL/GenBank/DDBJ databases">
        <authorList>
            <person name="Zhirakovskaya E."/>
        </authorList>
    </citation>
    <scope>NUCLEOTIDE SEQUENCE</scope>
</reference>
<dbReference type="CDD" id="cd02196">
    <property type="entry name" value="PurM"/>
    <property type="match status" value="1"/>
</dbReference>
<evidence type="ECO:0000256" key="8">
    <source>
        <dbReference type="ARBA" id="ARBA00022741"/>
    </source>
</evidence>
<dbReference type="SUPFAM" id="SSF55326">
    <property type="entry name" value="PurM N-terminal domain-like"/>
    <property type="match status" value="1"/>
</dbReference>
<dbReference type="PANTHER" id="PTHR10520:SF12">
    <property type="entry name" value="TRIFUNCTIONAL PURINE BIOSYNTHETIC PROTEIN ADENOSINE-3"/>
    <property type="match status" value="1"/>
</dbReference>
<accession>A0A3B1CZ47</accession>
<evidence type="ECO:0000256" key="14">
    <source>
        <dbReference type="ARBA" id="ARBA00049057"/>
    </source>
</evidence>
<dbReference type="Pfam" id="PF00586">
    <property type="entry name" value="AIRS"/>
    <property type="match status" value="1"/>
</dbReference>
<dbReference type="GO" id="GO:0004637">
    <property type="term" value="F:phosphoribosylamine-glycine ligase activity"/>
    <property type="evidence" value="ECO:0007669"/>
    <property type="project" value="TreeGrafter"/>
</dbReference>
<organism evidence="17">
    <name type="scientific">hydrothermal vent metagenome</name>
    <dbReference type="NCBI Taxonomy" id="652676"/>
    <lineage>
        <taxon>unclassified sequences</taxon>
        <taxon>metagenomes</taxon>
        <taxon>ecological metagenomes</taxon>
    </lineage>
</organism>
<keyword evidence="10" id="KW-0067">ATP-binding</keyword>
<dbReference type="PANTHER" id="PTHR10520">
    <property type="entry name" value="TRIFUNCTIONAL PURINE BIOSYNTHETIC PROTEIN ADENOSINE-3-RELATED"/>
    <property type="match status" value="1"/>
</dbReference>
<evidence type="ECO:0000256" key="11">
    <source>
        <dbReference type="ARBA" id="ARBA00031908"/>
    </source>
</evidence>
<comment type="catalytic activity">
    <reaction evidence="14">
        <text>2-formamido-N(1)-(5-O-phospho-beta-D-ribosyl)acetamidine + ATP = 5-amino-1-(5-phospho-beta-D-ribosyl)imidazole + ADP + phosphate + H(+)</text>
        <dbReference type="Rhea" id="RHEA:23032"/>
        <dbReference type="ChEBI" id="CHEBI:15378"/>
        <dbReference type="ChEBI" id="CHEBI:30616"/>
        <dbReference type="ChEBI" id="CHEBI:43474"/>
        <dbReference type="ChEBI" id="CHEBI:137981"/>
        <dbReference type="ChEBI" id="CHEBI:147287"/>
        <dbReference type="ChEBI" id="CHEBI:456216"/>
        <dbReference type="EC" id="6.3.3.1"/>
    </reaction>
</comment>
<evidence type="ECO:0000256" key="4">
    <source>
        <dbReference type="ARBA" id="ARBA00013047"/>
    </source>
</evidence>
<dbReference type="Gene3D" id="3.90.650.10">
    <property type="entry name" value="PurM-like C-terminal domain"/>
    <property type="match status" value="1"/>
</dbReference>
<sequence>MPKVTYKSSGVDIDKAEVFVQAIKGSVAKTLTSSVIQRKGAFGGLVGLDTKKYKSPVLVSSTDGVGTKLLLAKTIGRHDTVGIDLVAMNVNDILCTGAKPLFFLDYIACGKLDPKMLKDVVKGVAKGCQQAGCALVGGETAEMPGMYKLDEYDLAGFAVGVVDKKKIIDGAKIKAGDQVIGLPSTGLHSNGFSLARKVFSVKEQKKYAKELLTPTRIYTKEILAILEKFSVKGLAHITGGAFYEKLTKILPKGKCFAIDKKSWLVPKIFRLIQEKGNVAEEEMYRTFNMGIGMAMVVAKKDVQRMKVFLKNKRIKFYSIGEVVNHKQKRILL</sequence>
<dbReference type="FunFam" id="3.30.1330.10:FF:000001">
    <property type="entry name" value="Phosphoribosylformylglycinamidine cyclo-ligase"/>
    <property type="match status" value="1"/>
</dbReference>
<dbReference type="SUPFAM" id="SSF56042">
    <property type="entry name" value="PurM C-terminal domain-like"/>
    <property type="match status" value="1"/>
</dbReference>
<keyword evidence="8" id="KW-0547">Nucleotide-binding</keyword>
<feature type="domain" description="PurM-like C-terminal" evidence="16">
    <location>
        <begin position="174"/>
        <end position="329"/>
    </location>
</feature>
<keyword evidence="7 17" id="KW-0436">Ligase</keyword>
<dbReference type="InterPro" id="IPR010918">
    <property type="entry name" value="PurM-like_C_dom"/>
</dbReference>
<evidence type="ECO:0000256" key="2">
    <source>
        <dbReference type="ARBA" id="ARBA00004686"/>
    </source>
</evidence>
<evidence type="ECO:0000256" key="5">
    <source>
        <dbReference type="ARBA" id="ARBA00020367"/>
    </source>
</evidence>
<dbReference type="GO" id="GO:0005524">
    <property type="term" value="F:ATP binding"/>
    <property type="evidence" value="ECO:0007669"/>
    <property type="project" value="UniProtKB-KW"/>
</dbReference>
<dbReference type="InterPro" id="IPR036921">
    <property type="entry name" value="PurM-like_N_sf"/>
</dbReference>
<evidence type="ECO:0000313" key="17">
    <source>
        <dbReference type="EMBL" id="VAX35946.1"/>
    </source>
</evidence>
<dbReference type="InterPro" id="IPR016188">
    <property type="entry name" value="PurM-like_N"/>
</dbReference>
<dbReference type="EMBL" id="UOGJ01000075">
    <property type="protein sequence ID" value="VAX35946.1"/>
    <property type="molecule type" value="Genomic_DNA"/>
</dbReference>
<evidence type="ECO:0000259" key="15">
    <source>
        <dbReference type="Pfam" id="PF00586"/>
    </source>
</evidence>
<name>A0A3B1CZ47_9ZZZZ</name>
<feature type="domain" description="PurM-like N-terminal" evidence="15">
    <location>
        <begin position="57"/>
        <end position="162"/>
    </location>
</feature>
<evidence type="ECO:0000256" key="6">
    <source>
        <dbReference type="ARBA" id="ARBA00022490"/>
    </source>
</evidence>
<evidence type="ECO:0000256" key="1">
    <source>
        <dbReference type="ARBA" id="ARBA00004496"/>
    </source>
</evidence>
<evidence type="ECO:0000256" key="3">
    <source>
        <dbReference type="ARBA" id="ARBA00010280"/>
    </source>
</evidence>
<dbReference type="FunFam" id="3.90.650.10:FF:000011">
    <property type="entry name" value="Phosphoribosylformylglycinamidine cyclo-ligase"/>
    <property type="match status" value="1"/>
</dbReference>
<proteinExistence type="inferred from homology"/>
<dbReference type="EC" id="6.3.3.1" evidence="4"/>
<comment type="similarity">
    <text evidence="3">Belongs to the AIR synthase family.</text>
</comment>
<evidence type="ECO:0000259" key="16">
    <source>
        <dbReference type="Pfam" id="PF02769"/>
    </source>
</evidence>
<dbReference type="UniPathway" id="UPA00074">
    <property type="reaction ID" value="UER00129"/>
</dbReference>
<evidence type="ECO:0000256" key="12">
    <source>
        <dbReference type="ARBA" id="ARBA00032931"/>
    </source>
</evidence>
<evidence type="ECO:0000256" key="10">
    <source>
        <dbReference type="ARBA" id="ARBA00022840"/>
    </source>
</evidence>
<evidence type="ECO:0000256" key="7">
    <source>
        <dbReference type="ARBA" id="ARBA00022598"/>
    </source>
</evidence>